<evidence type="ECO:0008006" key="5">
    <source>
        <dbReference type="Google" id="ProtNLM"/>
    </source>
</evidence>
<reference evidence="3 4" key="1">
    <citation type="journal article" date="2019" name="Genome Biol. Evol.">
        <title>Genomic Plasticity Mediated by Transposable Elements in the Plant Pathogenic Fungus Colletotrichum higginsianum.</title>
        <authorList>
            <person name="Tsushima A."/>
            <person name="Gan P."/>
            <person name="Kumakura N."/>
            <person name="Narusaka M."/>
            <person name="Takano Y."/>
            <person name="Narusaka Y."/>
            <person name="Shirasu K."/>
        </authorList>
    </citation>
    <scope>NUCLEOTIDE SEQUENCE [LARGE SCALE GENOMIC DNA]</scope>
    <source>
        <strain evidence="3 4">MAFF305635-RFP</strain>
    </source>
</reference>
<evidence type="ECO:0000313" key="3">
    <source>
        <dbReference type="EMBL" id="TID01705.1"/>
    </source>
</evidence>
<dbReference type="OrthoDB" id="5211263at2759"/>
<feature type="transmembrane region" description="Helical" evidence="2">
    <location>
        <begin position="126"/>
        <end position="144"/>
    </location>
</feature>
<feature type="compositionally biased region" description="Basic and acidic residues" evidence="1">
    <location>
        <begin position="178"/>
        <end position="188"/>
    </location>
</feature>
<accession>A0A4T0W8B1</accession>
<dbReference type="Proteomes" id="UP000305883">
    <property type="component" value="Unassembled WGS sequence"/>
</dbReference>
<evidence type="ECO:0000256" key="1">
    <source>
        <dbReference type="SAM" id="MobiDB-lite"/>
    </source>
</evidence>
<proteinExistence type="predicted"/>
<evidence type="ECO:0000256" key="2">
    <source>
        <dbReference type="SAM" id="Phobius"/>
    </source>
</evidence>
<name>A0A4T0W8B1_9PEZI</name>
<protein>
    <recommendedName>
        <fullName evidence="5">Cys met metabolism pyridoxal phosphate-dependent enzyme</fullName>
    </recommendedName>
</protein>
<feature type="transmembrane region" description="Helical" evidence="2">
    <location>
        <begin position="21"/>
        <end position="44"/>
    </location>
</feature>
<gene>
    <name evidence="3" type="ORF">CH35J_004722</name>
</gene>
<comment type="caution">
    <text evidence="3">The sequence shown here is derived from an EMBL/GenBank/DDBJ whole genome shotgun (WGS) entry which is preliminary data.</text>
</comment>
<keyword evidence="2" id="KW-1133">Transmembrane helix</keyword>
<organism evidence="3 4">
    <name type="scientific">Colletotrichum higginsianum</name>
    <dbReference type="NCBI Taxonomy" id="80884"/>
    <lineage>
        <taxon>Eukaryota</taxon>
        <taxon>Fungi</taxon>
        <taxon>Dikarya</taxon>
        <taxon>Ascomycota</taxon>
        <taxon>Pezizomycotina</taxon>
        <taxon>Sordariomycetes</taxon>
        <taxon>Hypocreomycetidae</taxon>
        <taxon>Glomerellales</taxon>
        <taxon>Glomerellaceae</taxon>
        <taxon>Colletotrichum</taxon>
        <taxon>Colletotrichum destructivum species complex</taxon>
    </lineage>
</organism>
<dbReference type="AlphaFoldDB" id="A0A4T0W8B1"/>
<feature type="transmembrane region" description="Helical" evidence="2">
    <location>
        <begin position="64"/>
        <end position="87"/>
    </location>
</feature>
<keyword evidence="2" id="KW-0472">Membrane</keyword>
<feature type="transmembrane region" description="Helical" evidence="2">
    <location>
        <begin position="99"/>
        <end position="120"/>
    </location>
</feature>
<feature type="region of interest" description="Disordered" evidence="1">
    <location>
        <begin position="163"/>
        <end position="188"/>
    </location>
</feature>
<keyword evidence="2" id="KW-0812">Transmembrane</keyword>
<sequence>MTQSYVVGDSSPFLKRVLIPFWVIRVAVMVFEVILYAAAVAYTAANRDNLDHIDIDIDERTAGALIAILVVILLIVAGCLILDIVCIVKRSRRTLSPRFFLVANVIQTTVWLVLFVLTMFGVSSPIAFAIAIVVFASFVGLLIYSSVIYHKFRKGTLGGYNAPGTNPSTPPKPYNTSYEHDETAGRQV</sequence>
<dbReference type="EMBL" id="MWPZ01000003">
    <property type="protein sequence ID" value="TID01705.1"/>
    <property type="molecule type" value="Genomic_DNA"/>
</dbReference>
<evidence type="ECO:0000313" key="4">
    <source>
        <dbReference type="Proteomes" id="UP000305883"/>
    </source>
</evidence>